<reference evidence="2 3" key="1">
    <citation type="submission" date="2023-07" db="EMBL/GenBank/DDBJ databases">
        <title>Genomic Encyclopedia of Type Strains, Phase IV (KMG-IV): sequencing the most valuable type-strain genomes for metagenomic binning, comparative biology and taxonomic classification.</title>
        <authorList>
            <person name="Goeker M."/>
        </authorList>
    </citation>
    <scope>NUCLEOTIDE SEQUENCE [LARGE SCALE GENOMIC DNA]</scope>
    <source>
        <strain evidence="2 3">DSM 1112</strain>
    </source>
</reference>
<accession>A0ABU0BR23</accession>
<dbReference type="PANTHER" id="PTHR41795">
    <property type="entry name" value="EXOPOLYSACCHARIDE SYNTHESIS PROTEIN"/>
    <property type="match status" value="1"/>
</dbReference>
<proteinExistence type="predicted"/>
<keyword evidence="1" id="KW-0812">Transmembrane</keyword>
<name>A0ABU0BR23_9HYPH</name>
<evidence type="ECO:0000313" key="3">
    <source>
        <dbReference type="Proteomes" id="UP001230207"/>
    </source>
</evidence>
<organism evidence="2 3">
    <name type="scientific">Pararhizobium capsulatum DSM 1112</name>
    <dbReference type="NCBI Taxonomy" id="1121113"/>
    <lineage>
        <taxon>Bacteria</taxon>
        <taxon>Pseudomonadati</taxon>
        <taxon>Pseudomonadota</taxon>
        <taxon>Alphaproteobacteria</taxon>
        <taxon>Hyphomicrobiales</taxon>
        <taxon>Rhizobiaceae</taxon>
        <taxon>Rhizobium/Agrobacterium group</taxon>
        <taxon>Pararhizobium</taxon>
    </lineage>
</organism>
<comment type="caution">
    <text evidence="2">The sequence shown here is derived from an EMBL/GenBank/DDBJ whole genome shotgun (WGS) entry which is preliminary data.</text>
</comment>
<dbReference type="Pfam" id="PF06055">
    <property type="entry name" value="ExoD"/>
    <property type="match status" value="1"/>
</dbReference>
<dbReference type="PANTHER" id="PTHR41795:SF1">
    <property type="entry name" value="EXOPOLYSACCHARIDE SYNTHESIS PROTEIN"/>
    <property type="match status" value="1"/>
</dbReference>
<gene>
    <name evidence="2" type="ORF">QO002_002836</name>
</gene>
<dbReference type="RefSeq" id="WP_307230682.1">
    <property type="nucleotide sequence ID" value="NZ_JAUSVF010000001.1"/>
</dbReference>
<feature type="transmembrane region" description="Helical" evidence="1">
    <location>
        <begin position="81"/>
        <end position="99"/>
    </location>
</feature>
<keyword evidence="1" id="KW-1133">Transmembrane helix</keyword>
<keyword evidence="1" id="KW-0472">Membrane</keyword>
<feature type="transmembrane region" description="Helical" evidence="1">
    <location>
        <begin position="153"/>
        <end position="175"/>
    </location>
</feature>
<evidence type="ECO:0000313" key="2">
    <source>
        <dbReference type="EMBL" id="MDQ0320698.1"/>
    </source>
</evidence>
<dbReference type="PIRSF" id="PIRSF033239">
    <property type="entry name" value="ExoD"/>
    <property type="match status" value="1"/>
</dbReference>
<feature type="transmembrane region" description="Helical" evidence="1">
    <location>
        <begin position="195"/>
        <end position="223"/>
    </location>
</feature>
<evidence type="ECO:0000256" key="1">
    <source>
        <dbReference type="SAM" id="Phobius"/>
    </source>
</evidence>
<evidence type="ECO:0008006" key="4">
    <source>
        <dbReference type="Google" id="ProtNLM"/>
    </source>
</evidence>
<sequence length="224" mass="23950">MTDIFLGAQAGAQKASKKISPAKAGHAAEHKQLSDILNDLAATAGPKITLRDLSIAMQDRSFGAFLVVFALPNLIPLPPGATLILGLPLIFIAWQMVTARDNRIHLPKRMGDYAFDRSSFQTLVERITPWLKRAETLVKPRAWFIGGRFAERLIGVLALILATVIFLPIPFGNWLPAFALAIMGFALTERDGLGLATGLAIGAASLLLAGTVILAAGALLSLIF</sequence>
<dbReference type="Proteomes" id="UP001230207">
    <property type="component" value="Unassembled WGS sequence"/>
</dbReference>
<keyword evidence="3" id="KW-1185">Reference proteome</keyword>
<dbReference type="EMBL" id="JAUSVF010000001">
    <property type="protein sequence ID" value="MDQ0320698.1"/>
    <property type="molecule type" value="Genomic_DNA"/>
</dbReference>
<dbReference type="InterPro" id="IPR010331">
    <property type="entry name" value="ExoD"/>
</dbReference>
<protein>
    <recommendedName>
        <fullName evidence="4">Exopolysaccharide synthesis, ExoD</fullName>
    </recommendedName>
</protein>